<protein>
    <recommendedName>
        <fullName evidence="4">Capsule assembly protein Wzi</fullName>
    </recommendedName>
</protein>
<dbReference type="Proteomes" id="UP000199663">
    <property type="component" value="Unassembled WGS sequence"/>
</dbReference>
<keyword evidence="3" id="KW-1185">Reference proteome</keyword>
<feature type="signal peptide" evidence="1">
    <location>
        <begin position="1"/>
        <end position="21"/>
    </location>
</feature>
<reference evidence="2 3" key="1">
    <citation type="submission" date="2016-10" db="EMBL/GenBank/DDBJ databases">
        <authorList>
            <person name="Varghese N."/>
            <person name="Submissions S."/>
        </authorList>
    </citation>
    <scope>NUCLEOTIDE SEQUENCE [LARGE SCALE GENOMIC DNA]</scope>
    <source>
        <strain evidence="2 3">DSM 17997</strain>
    </source>
</reference>
<name>A0A1H3QCV2_9BACT</name>
<accession>A0A1H3QCV2</accession>
<evidence type="ECO:0000256" key="1">
    <source>
        <dbReference type="SAM" id="SignalP"/>
    </source>
</evidence>
<dbReference type="EMBL" id="FNQC01000006">
    <property type="protein sequence ID" value="SDZ11384.1"/>
    <property type="molecule type" value="Genomic_DNA"/>
</dbReference>
<feature type="chain" id="PRO_5047000697" description="Capsule assembly protein Wzi" evidence="1">
    <location>
        <begin position="22"/>
        <end position="560"/>
    </location>
</feature>
<gene>
    <name evidence="2" type="ORF">SAMN05444412_10629</name>
</gene>
<evidence type="ECO:0008006" key="4">
    <source>
        <dbReference type="Google" id="ProtNLM"/>
    </source>
</evidence>
<evidence type="ECO:0000313" key="2">
    <source>
        <dbReference type="EMBL" id="SDZ11384.1"/>
    </source>
</evidence>
<dbReference type="RefSeq" id="WP_019597566.1">
    <property type="nucleotide sequence ID" value="NZ_FNQC01000006.1"/>
</dbReference>
<dbReference type="Gene3D" id="2.40.160.130">
    <property type="entry name" value="Capsule assembly protein Wzi"/>
    <property type="match status" value="1"/>
</dbReference>
<evidence type="ECO:0000313" key="3">
    <source>
        <dbReference type="Proteomes" id="UP000199663"/>
    </source>
</evidence>
<proteinExistence type="predicted"/>
<keyword evidence="1" id="KW-0732">Signal</keyword>
<dbReference type="InterPro" id="IPR038636">
    <property type="entry name" value="Wzi_sf"/>
</dbReference>
<sequence>MKKNLLLAFALFLLFEVQSFAQGAYAPFDRDYYHLIERYEIRQGTMNPSFHTGFKPYRRDQIAAFLDSLSTSSKLTSRSDRQNLSYLGNDNWEFLNDEPEDSKTPILKTFYRKPADFFHYKDSIFDIHVNPVLYLSGGIEQGFEDARFRNTRGIELRGSVDNKVAFYTYLTTTQTLHPSWVGQYARNNGAVPGEGFWKEYGAQGFGYFSARGHISFNITKHIEAQLGHDRNFVGEGYRSMILSDFSNPYLFLKLNTKIWKFNFTNVFSQMTADVRYNRGRPTDGRYPQKWFSHHRLGINLGKKLNIGIFESVMANEFDWNYLNPVIFYRWIEHQLGTPDKVMLGFDSKWNFSPGMQLYGQFALDEFVFGEFFGIDGKNSLRNKHSIQAGFKYIDAFKIHNLDLQLEYNQARPYTYQEKFEHQSFTNYRTPLTHPLGANFREAIAILRYQPIPRLYLNATGIYQFFGTDPNNETNFGGNVLKNRLVTNTGIGLFGNVIGQGIENKIMMGTLNASYMVKQNVFVDLSHSYRRQTAQNLDAARISNVSQLSLRMNISRQDFNY</sequence>
<organism evidence="2 3">
    <name type="scientific">Rhodonellum ikkaensis</name>
    <dbReference type="NCBI Taxonomy" id="336829"/>
    <lineage>
        <taxon>Bacteria</taxon>
        <taxon>Pseudomonadati</taxon>
        <taxon>Bacteroidota</taxon>
        <taxon>Cytophagia</taxon>
        <taxon>Cytophagales</taxon>
        <taxon>Cytophagaceae</taxon>
        <taxon>Rhodonellum</taxon>
    </lineage>
</organism>
<comment type="caution">
    <text evidence="2">The sequence shown here is derived from an EMBL/GenBank/DDBJ whole genome shotgun (WGS) entry which is preliminary data.</text>
</comment>